<name>A0A858NE34_9VIRU</name>
<protein>
    <submittedName>
        <fullName evidence="2">Capsid protein</fullName>
    </submittedName>
</protein>
<reference evidence="2" key="1">
    <citation type="submission" date="2020-04" db="EMBL/GenBank/DDBJ databases">
        <title>Genomes of microviruses in a sewage oxidation pond.</title>
        <authorList>
            <person name="Schreck J."/>
            <person name="Kraberger S."/>
            <person name="Scotch M."/>
            <person name="Halden R.U."/>
            <person name="Varsani A."/>
        </authorList>
    </citation>
    <scope>NUCLEOTIDE SEQUENCE</scope>
    <source>
        <strain evidence="2">6537_331</strain>
        <strain evidence="1">6538_344</strain>
    </source>
</reference>
<sequence length="250" mass="28609">MYRKKYKRRKYSRKRKYNKGRVSKTIWKASKKAAKAQVYRMSETKRLHFVNNLQGIASGTNYNITAFSPFQPFTNGLLQGNVIGNDIDVRYFEIRYMLFHNAAINFLAEPVNMRVTLLKTPTVWTLGAPNLPYIPDANIPAIFIGNPNGRLNFKFDSNLVKVISQKTINMRGETGSTNVGITYRHGKIKLRGLKGKKTFMAGTGLNLQNSFGQVRQGQYYVVIQLFTGSNSAGNNDIKLQYDWSMYYKDM</sequence>
<dbReference type="EMBL" id="MT309836">
    <property type="protein sequence ID" value="QJB18589.1"/>
    <property type="molecule type" value="Genomic_DNA"/>
</dbReference>
<organism evidence="2">
    <name type="scientific">Genomoviridae sp</name>
    <dbReference type="NCBI Taxonomy" id="2202565"/>
    <lineage>
        <taxon>Viruses</taxon>
        <taxon>Monodnaviria</taxon>
        <taxon>Shotokuvirae</taxon>
        <taxon>Cressdnaviricota</taxon>
        <taxon>Repensiviricetes</taxon>
        <taxon>Geplafuvirales</taxon>
        <taxon>Genomoviridae</taxon>
    </lineage>
</organism>
<accession>A0A858NE34</accession>
<proteinExistence type="predicted"/>
<dbReference type="EMBL" id="MT309818">
    <property type="protein sequence ID" value="QJB18555.1"/>
    <property type="molecule type" value="Genomic_DNA"/>
</dbReference>
<evidence type="ECO:0000313" key="2">
    <source>
        <dbReference type="EMBL" id="QJB18589.1"/>
    </source>
</evidence>
<evidence type="ECO:0000313" key="1">
    <source>
        <dbReference type="EMBL" id="QJB18555.1"/>
    </source>
</evidence>